<dbReference type="Proteomes" id="UP001163324">
    <property type="component" value="Chromosome 8"/>
</dbReference>
<gene>
    <name evidence="1" type="ORF">N3K66_008173</name>
</gene>
<dbReference type="EMBL" id="CM047947">
    <property type="protein sequence ID" value="KAI9897151.1"/>
    <property type="molecule type" value="Genomic_DNA"/>
</dbReference>
<name>A0ACC0UU17_9HYPO</name>
<protein>
    <submittedName>
        <fullName evidence="1">Uncharacterized protein</fullName>
    </submittedName>
</protein>
<proteinExistence type="predicted"/>
<reference evidence="1" key="1">
    <citation type="submission" date="2022-10" db="EMBL/GenBank/DDBJ databases">
        <title>Complete Genome of Trichothecium roseum strain YXFP-22015, a Plant Pathogen Isolated from Citrus.</title>
        <authorList>
            <person name="Wang Y."/>
            <person name="Zhu L."/>
        </authorList>
    </citation>
    <scope>NUCLEOTIDE SEQUENCE</scope>
    <source>
        <strain evidence="1">YXFP-22015</strain>
    </source>
</reference>
<comment type="caution">
    <text evidence="1">The sequence shown here is derived from an EMBL/GenBank/DDBJ whole genome shotgun (WGS) entry which is preliminary data.</text>
</comment>
<evidence type="ECO:0000313" key="2">
    <source>
        <dbReference type="Proteomes" id="UP001163324"/>
    </source>
</evidence>
<organism evidence="1 2">
    <name type="scientific">Trichothecium roseum</name>
    <dbReference type="NCBI Taxonomy" id="47278"/>
    <lineage>
        <taxon>Eukaryota</taxon>
        <taxon>Fungi</taxon>
        <taxon>Dikarya</taxon>
        <taxon>Ascomycota</taxon>
        <taxon>Pezizomycotina</taxon>
        <taxon>Sordariomycetes</taxon>
        <taxon>Hypocreomycetidae</taxon>
        <taxon>Hypocreales</taxon>
        <taxon>Hypocreales incertae sedis</taxon>
        <taxon>Trichothecium</taxon>
    </lineage>
</organism>
<accession>A0ACC0UU17</accession>
<evidence type="ECO:0000313" key="1">
    <source>
        <dbReference type="EMBL" id="KAI9897151.1"/>
    </source>
</evidence>
<keyword evidence="2" id="KW-1185">Reference proteome</keyword>
<sequence>MAPRPIFAATHPRAISTAFERVFMTRRDTLQCVHEPFGDAYYYGPEFMSERFKDDEAYRQNSGLADKTYANILESIKEDGDKEGKRIFIKDMAYYLFAPDGQDTQIAPSLGGGVEPGNPTNIPLSILKKFHFTFLIRHPRRSIPSYWRCTIPPLSEITNFTHFMPSEAGYEELVRLFDFLIESGVVDKRHLTVLDADDMLDNPEGTIKAYCDRTGIDYQPGMLVWDEKDEAYAAEHFAKWNGFHDDALHTAGLQQRSKAQKTSTVDSENKEWREKYGPEAQKAIRATVDANIPHYEYLKQFCLKL</sequence>